<dbReference type="NCBIfam" id="NF000355">
    <property type="entry name" value="ribo_prot_ABC_F"/>
    <property type="match status" value="1"/>
</dbReference>
<feature type="coiled-coil region" evidence="4">
    <location>
        <begin position="572"/>
        <end position="622"/>
    </location>
</feature>
<proteinExistence type="predicted"/>
<dbReference type="Proteomes" id="UP000516160">
    <property type="component" value="Chromosome"/>
</dbReference>
<dbReference type="Pfam" id="PF12848">
    <property type="entry name" value="ABC_tran_Xtn"/>
    <property type="match status" value="1"/>
</dbReference>
<dbReference type="GO" id="GO:0005524">
    <property type="term" value="F:ATP binding"/>
    <property type="evidence" value="ECO:0007669"/>
    <property type="project" value="UniProtKB-KW"/>
</dbReference>
<dbReference type="PROSITE" id="PS00211">
    <property type="entry name" value="ABC_TRANSPORTER_1"/>
    <property type="match status" value="1"/>
</dbReference>
<dbReference type="FunFam" id="3.40.50.300:FF:000309">
    <property type="entry name" value="ABC transporter ATP-binding protein"/>
    <property type="match status" value="1"/>
</dbReference>
<dbReference type="RefSeq" id="WP_213165453.1">
    <property type="nucleotide sequence ID" value="NZ_CP058559.1"/>
</dbReference>
<reference evidence="6 7" key="1">
    <citation type="submission" date="2020-07" db="EMBL/GenBank/DDBJ databases">
        <title>Alkalicella. sp. LB2 genome.</title>
        <authorList>
            <person name="Postec A."/>
            <person name="Quemeneur M."/>
        </authorList>
    </citation>
    <scope>NUCLEOTIDE SEQUENCE [LARGE SCALE GENOMIC DNA]</scope>
    <source>
        <strain evidence="6 7">LB2</strain>
    </source>
</reference>
<dbReference type="InterPro" id="IPR017871">
    <property type="entry name" value="ABC_transporter-like_CS"/>
</dbReference>
<feature type="domain" description="ABC transporter" evidence="5">
    <location>
        <begin position="4"/>
        <end position="259"/>
    </location>
</feature>
<dbReference type="InterPro" id="IPR003439">
    <property type="entry name" value="ABC_transporter-like_ATP-bd"/>
</dbReference>
<dbReference type="PANTHER" id="PTHR42855:SF2">
    <property type="entry name" value="DRUG RESISTANCE ABC TRANSPORTER,ATP-BINDING PROTEIN"/>
    <property type="match status" value="1"/>
</dbReference>
<feature type="coiled-coil region" evidence="4">
    <location>
        <begin position="248"/>
        <end position="282"/>
    </location>
</feature>
<dbReference type="SMART" id="SM00382">
    <property type="entry name" value="AAA"/>
    <property type="match status" value="2"/>
</dbReference>
<keyword evidence="3 6" id="KW-0067">ATP-binding</keyword>
<dbReference type="InterPro" id="IPR027417">
    <property type="entry name" value="P-loop_NTPase"/>
</dbReference>
<feature type="domain" description="ABC transporter" evidence="5">
    <location>
        <begin position="333"/>
        <end position="545"/>
    </location>
</feature>
<evidence type="ECO:0000256" key="3">
    <source>
        <dbReference type="ARBA" id="ARBA00022840"/>
    </source>
</evidence>
<dbReference type="GO" id="GO:0016887">
    <property type="term" value="F:ATP hydrolysis activity"/>
    <property type="evidence" value="ECO:0007669"/>
    <property type="project" value="InterPro"/>
</dbReference>
<evidence type="ECO:0000313" key="6">
    <source>
        <dbReference type="EMBL" id="QNO15089.1"/>
    </source>
</evidence>
<dbReference type="SUPFAM" id="SSF52540">
    <property type="entry name" value="P-loop containing nucleoside triphosphate hydrolases"/>
    <property type="match status" value="2"/>
</dbReference>
<dbReference type="Pfam" id="PF00005">
    <property type="entry name" value="ABC_tran"/>
    <property type="match status" value="2"/>
</dbReference>
<keyword evidence="2" id="KW-0547">Nucleotide-binding</keyword>
<evidence type="ECO:0000313" key="7">
    <source>
        <dbReference type="Proteomes" id="UP000516160"/>
    </source>
</evidence>
<dbReference type="PANTHER" id="PTHR42855">
    <property type="entry name" value="ABC TRANSPORTER ATP-BINDING SUBUNIT"/>
    <property type="match status" value="1"/>
</dbReference>
<dbReference type="AlphaFoldDB" id="A0A7G9W8S7"/>
<sequence>MIEIALKNIKKYYGGNEIIKDISLEVIRGEKVGIVGVNGSGKTTLFKIITGNENHDQGTLAISKGAVLGYLDQIPVFSDGVLVSEVLEMAFQEEFKLLKEIRALEQGMAITTGKELDRIMKQYADLHDLYTFKGGYEIEERISKVCTGLKITEEFKGRQFNSLSGGEKTTVMLGKILLQTCNVLLLDEPSNHLDMESIEWLEGYLRDYRGTVVIISHDRYFLDRVVNKIIEVEAGEAEIYHGNYSYFVEEKNRRLLEAMNAYKNQEKKLKSMEESIKRLRQWGIQGDNEKFFKKAASIQKRLDKIERLKKPIMERKKAQLQFNAKDRSGKDVISMKGVNKSFDGEGILSSLDMELSYGEKVAILGKNGCGKTTLIKVITGQYSCEAGEVKIGSNVKIGYLEQNIVFPNEGETILGYFRDKYPCNEGVARSILSKYLFYGEDVFKKLGSLSGGEKSRLRLCQLIYDNVNTLILDEPTNHLDIESREMLEESLDDFKGTVLFISHDRYFVNGLAEKVMLLNDGKITEYQGNYDYYKEKCKDEASIGEKKNQICTKKKESLSKPKVIQTNKVKPQEKIEIEIEELEQIISSIEVKMQSELSLEQLQTLQNEKEELQNKLDLLLEAWVGA</sequence>
<accession>A0A7G9W8S7</accession>
<dbReference type="GO" id="GO:0003676">
    <property type="term" value="F:nucleic acid binding"/>
    <property type="evidence" value="ECO:0007669"/>
    <property type="project" value="UniProtKB-ARBA"/>
</dbReference>
<evidence type="ECO:0000259" key="5">
    <source>
        <dbReference type="PROSITE" id="PS50893"/>
    </source>
</evidence>
<organism evidence="6 7">
    <name type="scientific">Alkalicella caledoniensis</name>
    <dbReference type="NCBI Taxonomy" id="2731377"/>
    <lineage>
        <taxon>Bacteria</taxon>
        <taxon>Bacillati</taxon>
        <taxon>Bacillota</taxon>
        <taxon>Clostridia</taxon>
        <taxon>Eubacteriales</taxon>
        <taxon>Proteinivoracaceae</taxon>
        <taxon>Alkalicella</taxon>
    </lineage>
</organism>
<protein>
    <submittedName>
        <fullName evidence="6">ABC-F family ATP-binding cassette domain-containing protein</fullName>
    </submittedName>
</protein>
<dbReference type="EMBL" id="CP058559">
    <property type="protein sequence ID" value="QNO15089.1"/>
    <property type="molecule type" value="Genomic_DNA"/>
</dbReference>
<dbReference type="Gene3D" id="3.40.50.300">
    <property type="entry name" value="P-loop containing nucleotide triphosphate hydrolases"/>
    <property type="match status" value="2"/>
</dbReference>
<dbReference type="FunFam" id="3.40.50.300:FF:000011">
    <property type="entry name" value="Putative ABC transporter ATP-binding component"/>
    <property type="match status" value="1"/>
</dbReference>
<dbReference type="InterPro" id="IPR032781">
    <property type="entry name" value="ABC_tran_Xtn"/>
</dbReference>
<keyword evidence="1" id="KW-0677">Repeat</keyword>
<evidence type="ECO:0000256" key="2">
    <source>
        <dbReference type="ARBA" id="ARBA00022741"/>
    </source>
</evidence>
<dbReference type="PROSITE" id="PS50893">
    <property type="entry name" value="ABC_TRANSPORTER_2"/>
    <property type="match status" value="2"/>
</dbReference>
<name>A0A7G9W8S7_ALKCA</name>
<evidence type="ECO:0000256" key="4">
    <source>
        <dbReference type="SAM" id="Coils"/>
    </source>
</evidence>
<dbReference type="InterPro" id="IPR003593">
    <property type="entry name" value="AAA+_ATPase"/>
</dbReference>
<dbReference type="CDD" id="cd03221">
    <property type="entry name" value="ABCF_EF-3"/>
    <property type="match status" value="2"/>
</dbReference>
<keyword evidence="4" id="KW-0175">Coiled coil</keyword>
<keyword evidence="7" id="KW-1185">Reference proteome</keyword>
<gene>
    <name evidence="6" type="ORF">HYG86_10110</name>
</gene>
<dbReference type="KEGG" id="acae:HYG86_10110"/>
<dbReference type="InterPro" id="IPR051309">
    <property type="entry name" value="ABCF_ATPase"/>
</dbReference>
<evidence type="ECO:0000256" key="1">
    <source>
        <dbReference type="ARBA" id="ARBA00022737"/>
    </source>
</evidence>